<evidence type="ECO:0000313" key="5">
    <source>
        <dbReference type="Proteomes" id="UP000609651"/>
    </source>
</evidence>
<organism evidence="4 5">
    <name type="scientific">Alienimonas chondri</name>
    <dbReference type="NCBI Taxonomy" id="2681879"/>
    <lineage>
        <taxon>Bacteria</taxon>
        <taxon>Pseudomonadati</taxon>
        <taxon>Planctomycetota</taxon>
        <taxon>Planctomycetia</taxon>
        <taxon>Planctomycetales</taxon>
        <taxon>Planctomycetaceae</taxon>
        <taxon>Alienimonas</taxon>
    </lineage>
</organism>
<proteinExistence type="predicted"/>
<gene>
    <name evidence="4" type="ORF">LzC2_09960</name>
</gene>
<dbReference type="Proteomes" id="UP000609651">
    <property type="component" value="Unassembled WGS sequence"/>
</dbReference>
<evidence type="ECO:0000313" key="4">
    <source>
        <dbReference type="EMBL" id="NNJ24934.1"/>
    </source>
</evidence>
<comment type="caution">
    <text evidence="4">The sequence shown here is derived from an EMBL/GenBank/DDBJ whole genome shotgun (WGS) entry which is preliminary data.</text>
</comment>
<dbReference type="InterPro" id="IPR000387">
    <property type="entry name" value="Tyr_Pase_dom"/>
</dbReference>
<dbReference type="PANTHER" id="PTHR47216">
    <property type="match status" value="1"/>
</dbReference>
<keyword evidence="1" id="KW-0378">Hydrolase</keyword>
<dbReference type="EMBL" id="WTPX01000020">
    <property type="protein sequence ID" value="NNJ24934.1"/>
    <property type="molecule type" value="Genomic_DNA"/>
</dbReference>
<keyword evidence="5" id="KW-1185">Reference proteome</keyword>
<evidence type="ECO:0000256" key="1">
    <source>
        <dbReference type="ARBA" id="ARBA00022801"/>
    </source>
</evidence>
<sequence length="249" mass="26572">MKTHVDPARRFLYPLAFGGAAAACGLHATRGGLWWALLWPAAAFAGVATIYLAGRPGWFGKRSDGSRNPVAAAFFAPYTLFALAAWHAHRRLGGGGGAWDRLEENLFLSRRPMPGEFPSEMKSDEEAVILDLTAEFRDPRAVSRRPGYQCRPILDAAAPDAAALGELVSVLPPPGGPPALVHCANGRGRTGLIAAAWLLSHGRATTAADAVDAVTAARPDVRLLPRQRATLEAFADLRTDFPSTKRLSS</sequence>
<protein>
    <recommendedName>
        <fullName evidence="3">Tyrosine specific protein phosphatases domain-containing protein</fullName>
    </recommendedName>
</protein>
<keyword evidence="2" id="KW-0472">Membrane</keyword>
<dbReference type="InterPro" id="IPR016130">
    <property type="entry name" value="Tyr_Pase_AS"/>
</dbReference>
<accession>A0ABX1VB72</accession>
<name>A0ABX1VB72_9PLAN</name>
<dbReference type="SUPFAM" id="SSF52799">
    <property type="entry name" value="(Phosphotyrosine protein) phosphatases II"/>
    <property type="match status" value="1"/>
</dbReference>
<feature type="domain" description="Tyrosine specific protein phosphatases" evidence="3">
    <location>
        <begin position="176"/>
        <end position="229"/>
    </location>
</feature>
<dbReference type="InterPro" id="IPR029021">
    <property type="entry name" value="Prot-tyrosine_phosphatase-like"/>
</dbReference>
<keyword evidence="2" id="KW-0812">Transmembrane</keyword>
<dbReference type="Pfam" id="PF22784">
    <property type="entry name" value="PTP-SAK"/>
    <property type="match status" value="1"/>
</dbReference>
<dbReference type="RefSeq" id="WP_171184406.1">
    <property type="nucleotide sequence ID" value="NZ_WTPX01000020.1"/>
</dbReference>
<dbReference type="PROSITE" id="PS50056">
    <property type="entry name" value="TYR_PHOSPHATASE_2"/>
    <property type="match status" value="1"/>
</dbReference>
<evidence type="ECO:0000259" key="3">
    <source>
        <dbReference type="PROSITE" id="PS50056"/>
    </source>
</evidence>
<dbReference type="PROSITE" id="PS00383">
    <property type="entry name" value="TYR_PHOSPHATASE_1"/>
    <property type="match status" value="1"/>
</dbReference>
<dbReference type="InterPro" id="IPR057023">
    <property type="entry name" value="PTP-SAK"/>
</dbReference>
<dbReference type="PROSITE" id="PS51257">
    <property type="entry name" value="PROKAR_LIPOPROTEIN"/>
    <property type="match status" value="1"/>
</dbReference>
<dbReference type="Gene3D" id="3.90.190.10">
    <property type="entry name" value="Protein tyrosine phosphatase superfamily"/>
    <property type="match status" value="1"/>
</dbReference>
<keyword evidence="2" id="KW-1133">Transmembrane helix</keyword>
<dbReference type="PANTHER" id="PTHR47216:SF4">
    <property type="entry name" value="OS01G0859400 PROTEIN"/>
    <property type="match status" value="1"/>
</dbReference>
<reference evidence="4 5" key="1">
    <citation type="journal article" date="2020" name="Syst. Appl. Microbiol.">
        <title>Alienimonas chondri sp. nov., a novel planctomycete isolated from the biofilm of the red alga Chondrus crispus.</title>
        <authorList>
            <person name="Vitorino I."/>
            <person name="Albuquerque L."/>
            <person name="Wiegand S."/>
            <person name="Kallscheuer N."/>
            <person name="da Costa M.S."/>
            <person name="Lobo-da-Cunha A."/>
            <person name="Jogler C."/>
            <person name="Lage O.M."/>
        </authorList>
    </citation>
    <scope>NUCLEOTIDE SEQUENCE [LARGE SCALE GENOMIC DNA]</scope>
    <source>
        <strain evidence="4 5">LzC2</strain>
    </source>
</reference>
<feature type="transmembrane region" description="Helical" evidence="2">
    <location>
        <begin position="34"/>
        <end position="53"/>
    </location>
</feature>
<evidence type="ECO:0000256" key="2">
    <source>
        <dbReference type="SAM" id="Phobius"/>
    </source>
</evidence>